<accession>A0ABD3ABK6</accession>
<organism evidence="1 2">
    <name type="scientific">Cinchona calisaya</name>
    <dbReference type="NCBI Taxonomy" id="153742"/>
    <lineage>
        <taxon>Eukaryota</taxon>
        <taxon>Viridiplantae</taxon>
        <taxon>Streptophyta</taxon>
        <taxon>Embryophyta</taxon>
        <taxon>Tracheophyta</taxon>
        <taxon>Spermatophyta</taxon>
        <taxon>Magnoliopsida</taxon>
        <taxon>eudicotyledons</taxon>
        <taxon>Gunneridae</taxon>
        <taxon>Pentapetalae</taxon>
        <taxon>asterids</taxon>
        <taxon>lamiids</taxon>
        <taxon>Gentianales</taxon>
        <taxon>Rubiaceae</taxon>
        <taxon>Cinchonoideae</taxon>
        <taxon>Cinchoneae</taxon>
        <taxon>Cinchona</taxon>
    </lineage>
</organism>
<comment type="caution">
    <text evidence="1">The sequence shown here is derived from an EMBL/GenBank/DDBJ whole genome shotgun (WGS) entry which is preliminary data.</text>
</comment>
<protein>
    <submittedName>
        <fullName evidence="1">Uncharacterized protein</fullName>
    </submittedName>
</protein>
<dbReference type="AlphaFoldDB" id="A0ABD3ABK6"/>
<proteinExistence type="predicted"/>
<sequence length="147" mass="17018">MYACNIEVVPRQRYWVKFNEAPVNPPAVRKLPGRPKKIFIALQVLGYTKRKTHIHLFGAQNTTSPLTASLNQRFSQLPSSSQLQILYWYQRSLVLLPLPLQPQELDEDKGFLAPQFAKEDCAFLQVSNETLNQLDLNCYTVPFYQLY</sequence>
<evidence type="ECO:0000313" key="1">
    <source>
        <dbReference type="EMBL" id="KAL3527935.1"/>
    </source>
</evidence>
<name>A0ABD3ABK6_9GENT</name>
<evidence type="ECO:0000313" key="2">
    <source>
        <dbReference type="Proteomes" id="UP001630127"/>
    </source>
</evidence>
<reference evidence="1 2" key="1">
    <citation type="submission" date="2024-11" db="EMBL/GenBank/DDBJ databases">
        <title>A near-complete genome assembly of Cinchona calisaya.</title>
        <authorList>
            <person name="Lian D.C."/>
            <person name="Zhao X.W."/>
            <person name="Wei L."/>
        </authorList>
    </citation>
    <scope>NUCLEOTIDE SEQUENCE [LARGE SCALE GENOMIC DNA]</scope>
    <source>
        <tissue evidence="1">Nenye</tissue>
    </source>
</reference>
<dbReference type="EMBL" id="JBJUIK010000005">
    <property type="protein sequence ID" value="KAL3527935.1"/>
    <property type="molecule type" value="Genomic_DNA"/>
</dbReference>
<dbReference type="Proteomes" id="UP001630127">
    <property type="component" value="Unassembled WGS sequence"/>
</dbReference>
<gene>
    <name evidence="1" type="ORF">ACH5RR_012591</name>
</gene>
<keyword evidence="2" id="KW-1185">Reference proteome</keyword>